<dbReference type="Gene3D" id="3.30.420.10">
    <property type="entry name" value="Ribonuclease H-like superfamily/Ribonuclease H"/>
    <property type="match status" value="2"/>
</dbReference>
<keyword evidence="3" id="KW-1185">Reference proteome</keyword>
<evidence type="ECO:0000259" key="2">
    <source>
        <dbReference type="Pfam" id="PF01927"/>
    </source>
</evidence>
<protein>
    <submittedName>
        <fullName evidence="4">Uncharacterized protein isoform X3</fullName>
    </submittedName>
</protein>
<dbReference type="Pfam" id="PF01612">
    <property type="entry name" value="DNA_pol_A_exo1"/>
    <property type="match status" value="1"/>
</dbReference>
<sequence length="477" mass="53731">MESTGEKPKLTSSSIYWVSCTDSPEFAHLSWCLTHSTVVGIDAEWKPHRSRQSTFPTVSLLQIACRPFPDSNESPVFLLDLSGCDPGFDRVEPFLDITSVYSHLQHKQSSGRKVPKQSKSLATICQEVLGVSLSKELQCSDWSHRPLSEEQKAYAAADAQCLLDIFNVFQAKVEKEVAGNSFHRSSNFNLGLKQILEISNCCQTVLRKNVSEASNVIRATMPEFPGRIPAIEAKASEKSSGFTKEMDVILLRIARKYGDKILLKDSDRKPKMSKKGKRSSAGMTYKERLVQSVDDWQGAPPWDLSVGGDGCPKFLCDVMVEGLAKHLRCVGIDAAIPHSKNPGTRDLIDQANKEKRVLLTRDAKLLTHNYLIKHQIYMVKSLLKNQQLLEVIETFQLKICEDQLMSRCTKCNGKFIQKPLTTEEAVEAAKGFQVIPNCLFNKNLEFWQCMDCNQLYWEGTQYHNAVQKFINVCNLNE</sequence>
<evidence type="ECO:0000313" key="3">
    <source>
        <dbReference type="Proteomes" id="UP001652660"/>
    </source>
</evidence>
<dbReference type="GeneID" id="113724854"/>
<evidence type="ECO:0000313" key="4">
    <source>
        <dbReference type="RefSeq" id="XP_071929360.1"/>
    </source>
</evidence>
<dbReference type="InterPro" id="IPR002562">
    <property type="entry name" value="3'-5'_exonuclease_dom"/>
</dbReference>
<dbReference type="InterPro" id="IPR012337">
    <property type="entry name" value="RNaseH-like_sf"/>
</dbReference>
<evidence type="ECO:0000259" key="1">
    <source>
        <dbReference type="Pfam" id="PF01612"/>
    </source>
</evidence>
<dbReference type="InterPro" id="IPR036397">
    <property type="entry name" value="RNaseH_sf"/>
</dbReference>
<dbReference type="Pfam" id="PF01927">
    <property type="entry name" value="Mut7-C"/>
    <property type="match status" value="1"/>
</dbReference>
<dbReference type="PANTHER" id="PTHR47765">
    <property type="entry name" value="3'-5' EXONUCLEASE DOMAIN-CONTAINING PROTEIN"/>
    <property type="match status" value="1"/>
</dbReference>
<dbReference type="InterPro" id="IPR002782">
    <property type="entry name" value="Mut7-C_RNAse_dom"/>
</dbReference>
<dbReference type="RefSeq" id="XP_071929360.1">
    <property type="nucleotide sequence ID" value="XM_072073259.1"/>
</dbReference>
<dbReference type="InterPro" id="IPR052408">
    <property type="entry name" value="Exonuclease_MUT-7-like"/>
</dbReference>
<reference evidence="4" key="1">
    <citation type="submission" date="2025-08" db="UniProtKB">
        <authorList>
            <consortium name="RefSeq"/>
        </authorList>
    </citation>
    <scope>IDENTIFICATION</scope>
    <source>
        <tissue evidence="4">Leaves</tissue>
    </source>
</reference>
<proteinExistence type="predicted"/>
<organism evidence="3 4">
    <name type="scientific">Coffea arabica</name>
    <name type="common">Arabian coffee</name>
    <dbReference type="NCBI Taxonomy" id="13443"/>
    <lineage>
        <taxon>Eukaryota</taxon>
        <taxon>Viridiplantae</taxon>
        <taxon>Streptophyta</taxon>
        <taxon>Embryophyta</taxon>
        <taxon>Tracheophyta</taxon>
        <taxon>Spermatophyta</taxon>
        <taxon>Magnoliopsida</taxon>
        <taxon>eudicotyledons</taxon>
        <taxon>Gunneridae</taxon>
        <taxon>Pentapetalae</taxon>
        <taxon>asterids</taxon>
        <taxon>lamiids</taxon>
        <taxon>Gentianales</taxon>
        <taxon>Rubiaceae</taxon>
        <taxon>Ixoroideae</taxon>
        <taxon>Gardenieae complex</taxon>
        <taxon>Bertiereae - Coffeeae clade</taxon>
        <taxon>Coffeeae</taxon>
        <taxon>Coffea</taxon>
    </lineage>
</organism>
<accession>A0ABM4WC46</accession>
<name>A0ABM4WC46_COFAR</name>
<feature type="domain" description="3'-5' exonuclease" evidence="1">
    <location>
        <begin position="117"/>
        <end position="173"/>
    </location>
</feature>
<gene>
    <name evidence="4" type="primary">LOC113724854</name>
</gene>
<dbReference type="SUPFAM" id="SSF53098">
    <property type="entry name" value="Ribonuclease H-like"/>
    <property type="match status" value="1"/>
</dbReference>
<dbReference type="PANTHER" id="PTHR47765:SF2">
    <property type="entry name" value="EXONUCLEASE MUT-7 HOMOLOG"/>
    <property type="match status" value="1"/>
</dbReference>
<dbReference type="Proteomes" id="UP001652660">
    <property type="component" value="Chromosome 2c"/>
</dbReference>
<feature type="domain" description="Mut7-C RNAse" evidence="2">
    <location>
        <begin position="312"/>
        <end position="468"/>
    </location>
</feature>